<dbReference type="Proteomes" id="UP001239795">
    <property type="component" value="Unassembled WGS sequence"/>
</dbReference>
<sequence length="81" mass="9170">MPNFLCLDFCICQQWASVTRSRKGRSARRIEPREGLDSRRKSGFGPIAVGRRDHEPRDQSSGKGRYGDDGWVTLESADTEL</sequence>
<name>A0AAI9USC5_9PEZI</name>
<feature type="compositionally biased region" description="Basic and acidic residues" evidence="1">
    <location>
        <begin position="28"/>
        <end position="40"/>
    </location>
</feature>
<organism evidence="2 3">
    <name type="scientific">Colletotrichum melonis</name>
    <dbReference type="NCBI Taxonomy" id="1209925"/>
    <lineage>
        <taxon>Eukaryota</taxon>
        <taxon>Fungi</taxon>
        <taxon>Dikarya</taxon>
        <taxon>Ascomycota</taxon>
        <taxon>Pezizomycotina</taxon>
        <taxon>Sordariomycetes</taxon>
        <taxon>Hypocreomycetidae</taxon>
        <taxon>Glomerellales</taxon>
        <taxon>Glomerellaceae</taxon>
        <taxon>Colletotrichum</taxon>
        <taxon>Colletotrichum acutatum species complex</taxon>
    </lineage>
</organism>
<reference evidence="2 3" key="1">
    <citation type="submission" date="2016-10" db="EMBL/GenBank/DDBJ databases">
        <title>The genome sequence of Colletotrichum fioriniae PJ7.</title>
        <authorList>
            <person name="Baroncelli R."/>
        </authorList>
    </citation>
    <scope>NUCLEOTIDE SEQUENCE [LARGE SCALE GENOMIC DNA]</scope>
    <source>
        <strain evidence="2">Col 31</strain>
    </source>
</reference>
<proteinExistence type="predicted"/>
<evidence type="ECO:0000313" key="2">
    <source>
        <dbReference type="EMBL" id="KAK1461209.1"/>
    </source>
</evidence>
<dbReference type="EMBL" id="MLGG01000011">
    <property type="protein sequence ID" value="KAK1461209.1"/>
    <property type="molecule type" value="Genomic_DNA"/>
</dbReference>
<accession>A0AAI9USC5</accession>
<comment type="caution">
    <text evidence="2">The sequence shown here is derived from an EMBL/GenBank/DDBJ whole genome shotgun (WGS) entry which is preliminary data.</text>
</comment>
<evidence type="ECO:0000256" key="1">
    <source>
        <dbReference type="SAM" id="MobiDB-lite"/>
    </source>
</evidence>
<keyword evidence="3" id="KW-1185">Reference proteome</keyword>
<feature type="region of interest" description="Disordered" evidence="1">
    <location>
        <begin position="19"/>
        <end position="81"/>
    </location>
</feature>
<dbReference type="AlphaFoldDB" id="A0AAI9USC5"/>
<protein>
    <submittedName>
        <fullName evidence="2">Uncharacterized protein</fullName>
    </submittedName>
</protein>
<feature type="compositionally biased region" description="Basic and acidic residues" evidence="1">
    <location>
        <begin position="50"/>
        <end position="68"/>
    </location>
</feature>
<evidence type="ECO:0000313" key="3">
    <source>
        <dbReference type="Proteomes" id="UP001239795"/>
    </source>
</evidence>
<gene>
    <name evidence="2" type="ORF">CMEL01_14845</name>
</gene>